<feature type="region of interest" description="Disordered" evidence="1">
    <location>
        <begin position="310"/>
        <end position="329"/>
    </location>
</feature>
<feature type="region of interest" description="Disordered" evidence="1">
    <location>
        <begin position="340"/>
        <end position="426"/>
    </location>
</feature>
<sequence>MSFICVRTISIYLYRFLNSTTMNDDVITGGSRIPRTPMQPSVPQIDVSLPNVPTVARSLNFDTLPLSKLRSNVAYEAVAGLDTISNRKPRGSFASGTTSGKPKSPPKVSPKSSSVAKTVLGFFTKNSPNGKSTEPEPTTPVRQDQEQPTEDILAQEEPSPILSTCNQEPEGERSGLPVDRSEDLGATNLVDSRHSSVESLFTRPEPNDGVDRTYGPAETSNIDPTETRDNHSLPAEFWNHHQIPRRPLPISNERSESVIFPLGGAAACPPTFFPDGRSQPYFLSTGTTPADPTRAASSRNQRVAEEIRQLPVSEQPEQRTTCGGDQTNALANQGSFAQVLTNPFSGGSTTTPYGPTTSTPSLGENRSTSTTGAIRRPPPFSAFPSSILDPTPTHTDYTTQEHCRGYSESRSSSDSISTQPHNPMQECLGANLNNMAQCPSPSRAATARDLDDFQTNQHTFSRLQLLPSFSGSPPTRFDSWLESFEAIVDTSGWSEVKIVQMLRAKLTDRAFSVIQAILKDHPNDYGSIKEALLDHFHGDENVDLYLKKFNKAKRKPGEKIVDYALRLQEIFRRAYPVGHSDKSFAIILMQKFVEGLDPKLQAKVKYKEFKEFNELVTSTRTCASRLEALETDRERQEFIRSVDGTLGTNSAKLSELKQMIRKRL</sequence>
<comment type="caution">
    <text evidence="3">The sequence shown here is derived from an EMBL/GenBank/DDBJ whole genome shotgun (WGS) entry which is preliminary data.</text>
</comment>
<dbReference type="EMBL" id="WJBH02000066">
    <property type="protein sequence ID" value="KAI9550990.1"/>
    <property type="molecule type" value="Genomic_DNA"/>
</dbReference>
<name>A0AAD5KV64_9CRUS</name>
<keyword evidence="4" id="KW-1185">Reference proteome</keyword>
<evidence type="ECO:0000313" key="3">
    <source>
        <dbReference type="EMBL" id="KAI9550990.1"/>
    </source>
</evidence>
<feature type="domain" description="Paraneoplastic antigen Ma-like C-terminal" evidence="2">
    <location>
        <begin position="475"/>
        <end position="574"/>
    </location>
</feature>
<feature type="compositionally biased region" description="Polar residues" evidence="1">
    <location>
        <begin position="124"/>
        <end position="142"/>
    </location>
</feature>
<dbReference type="PANTHER" id="PTHR33223:SF6">
    <property type="entry name" value="CCHC-TYPE DOMAIN-CONTAINING PROTEIN"/>
    <property type="match status" value="1"/>
</dbReference>
<proteinExistence type="predicted"/>
<reference evidence="3" key="1">
    <citation type="submission" date="2022-05" db="EMBL/GenBank/DDBJ databases">
        <title>A multi-omics perspective on studying reproductive biology in Daphnia sinensis.</title>
        <authorList>
            <person name="Jia J."/>
        </authorList>
    </citation>
    <scope>NUCLEOTIDE SEQUENCE</scope>
    <source>
        <strain evidence="3">WSL</strain>
    </source>
</reference>
<organism evidence="3 4">
    <name type="scientific">Daphnia sinensis</name>
    <dbReference type="NCBI Taxonomy" id="1820382"/>
    <lineage>
        <taxon>Eukaryota</taxon>
        <taxon>Metazoa</taxon>
        <taxon>Ecdysozoa</taxon>
        <taxon>Arthropoda</taxon>
        <taxon>Crustacea</taxon>
        <taxon>Branchiopoda</taxon>
        <taxon>Diplostraca</taxon>
        <taxon>Cladocera</taxon>
        <taxon>Anomopoda</taxon>
        <taxon>Daphniidae</taxon>
        <taxon>Daphnia</taxon>
        <taxon>Daphnia similis group</taxon>
    </lineage>
</organism>
<feature type="region of interest" description="Disordered" evidence="1">
    <location>
        <begin position="85"/>
        <end position="230"/>
    </location>
</feature>
<evidence type="ECO:0000256" key="1">
    <source>
        <dbReference type="SAM" id="MobiDB-lite"/>
    </source>
</evidence>
<protein>
    <recommendedName>
        <fullName evidence="2">Paraneoplastic antigen Ma-like C-terminal domain-containing protein</fullName>
    </recommendedName>
</protein>
<feature type="compositionally biased region" description="Polar residues" evidence="1">
    <location>
        <begin position="318"/>
        <end position="329"/>
    </location>
</feature>
<dbReference type="AlphaFoldDB" id="A0AAD5KV64"/>
<evidence type="ECO:0000313" key="4">
    <source>
        <dbReference type="Proteomes" id="UP000820818"/>
    </source>
</evidence>
<feature type="compositionally biased region" description="Low complexity" evidence="1">
    <location>
        <begin position="343"/>
        <end position="363"/>
    </location>
</feature>
<dbReference type="Pfam" id="PF14893">
    <property type="entry name" value="PNMA"/>
    <property type="match status" value="1"/>
</dbReference>
<evidence type="ECO:0000259" key="2">
    <source>
        <dbReference type="Pfam" id="PF14893"/>
    </source>
</evidence>
<dbReference type="PANTHER" id="PTHR33223">
    <property type="entry name" value="CCHC-TYPE DOMAIN-CONTAINING PROTEIN"/>
    <property type="match status" value="1"/>
</dbReference>
<feature type="compositionally biased region" description="Low complexity" evidence="1">
    <location>
        <begin position="408"/>
        <end position="417"/>
    </location>
</feature>
<dbReference type="InterPro" id="IPR048270">
    <property type="entry name" value="PNMA_C"/>
</dbReference>
<accession>A0AAD5KV64</accession>
<dbReference type="Proteomes" id="UP000820818">
    <property type="component" value="Unassembled WGS sequence"/>
</dbReference>
<gene>
    <name evidence="3" type="ORF">GHT06_006145</name>
</gene>